<organism evidence="1 2">
    <name type="scientific">Moorena bouillonii PNG</name>
    <dbReference type="NCBI Taxonomy" id="568701"/>
    <lineage>
        <taxon>Bacteria</taxon>
        <taxon>Bacillati</taxon>
        <taxon>Cyanobacteriota</taxon>
        <taxon>Cyanophyceae</taxon>
        <taxon>Coleofasciculales</taxon>
        <taxon>Coleofasciculaceae</taxon>
        <taxon>Moorena</taxon>
    </lineage>
</organism>
<proteinExistence type="predicted"/>
<evidence type="ECO:0000313" key="1">
    <source>
        <dbReference type="EMBL" id="OLT59172.1"/>
    </source>
</evidence>
<dbReference type="Proteomes" id="UP000186657">
    <property type="component" value="Unassembled WGS sequence"/>
</dbReference>
<comment type="caution">
    <text evidence="1">The sequence shown here is derived from an EMBL/GenBank/DDBJ whole genome shotgun (WGS) entry which is preliminary data.</text>
</comment>
<name>A0A1U7MZQ1_9CYAN</name>
<dbReference type="AlphaFoldDB" id="A0A1U7MZQ1"/>
<protein>
    <submittedName>
        <fullName evidence="1">Uncharacterized protein</fullName>
    </submittedName>
</protein>
<sequence length="103" mass="12016">MECSEQNWNIDCWVYCLTAKTFLKAMEQGNRGASAFKGGHPTRYCIKTVTNFLYKIFNYYVEQKLFKKIIINLSFTSIKGPGYAGFLKIKKYFKNSLAITWRS</sequence>
<reference evidence="1 2" key="1">
    <citation type="submission" date="2016-10" db="EMBL/GenBank/DDBJ databases">
        <title>Comparative genomics uncovers the prolific and rare metabolic potential of the cyanobacterial genus Moorea.</title>
        <authorList>
            <person name="Leao T."/>
            <person name="Castelao G."/>
            <person name="Korobeynikov A."/>
            <person name="Monroe E.A."/>
            <person name="Podell S."/>
            <person name="Glukhov E."/>
            <person name="Allen E."/>
            <person name="Gerwick W.H."/>
            <person name="Gerwick L."/>
        </authorList>
    </citation>
    <scope>NUCLEOTIDE SEQUENCE [LARGE SCALE GENOMIC DNA]</scope>
    <source>
        <strain evidence="1 2">PNG5-198</strain>
    </source>
</reference>
<keyword evidence="2" id="KW-1185">Reference proteome</keyword>
<dbReference type="EMBL" id="MKZS01000001">
    <property type="protein sequence ID" value="OLT59172.1"/>
    <property type="molecule type" value="Genomic_DNA"/>
</dbReference>
<accession>A0A1U7MZQ1</accession>
<gene>
    <name evidence="1" type="ORF">BJP37_09100</name>
</gene>
<evidence type="ECO:0000313" key="2">
    <source>
        <dbReference type="Proteomes" id="UP000186657"/>
    </source>
</evidence>